<organism evidence="5 6">
    <name type="scientific">Filobasidium floriforme</name>
    <dbReference type="NCBI Taxonomy" id="5210"/>
    <lineage>
        <taxon>Eukaryota</taxon>
        <taxon>Fungi</taxon>
        <taxon>Dikarya</taxon>
        <taxon>Basidiomycota</taxon>
        <taxon>Agaricomycotina</taxon>
        <taxon>Tremellomycetes</taxon>
        <taxon>Filobasidiales</taxon>
        <taxon>Filobasidiaceae</taxon>
        <taxon>Filobasidium</taxon>
    </lineage>
</organism>
<evidence type="ECO:0000256" key="3">
    <source>
        <dbReference type="SAM" id="MobiDB-lite"/>
    </source>
</evidence>
<dbReference type="AlphaFoldDB" id="A0A8K0JMW4"/>
<dbReference type="InterPro" id="IPR007741">
    <property type="entry name" value="Ribosomal_mL43/mS25/NADH_DH"/>
</dbReference>
<comment type="caution">
    <text evidence="5">The sequence shown here is derived from an EMBL/GenBank/DDBJ whole genome shotgun (WGS) entry which is preliminary data.</text>
</comment>
<accession>A0A8K0JMW4</accession>
<name>A0A8K0JMW4_9TREE</name>
<comment type="subcellular location">
    <subcellularLocation>
        <location evidence="1">Mitochondrion</location>
    </subcellularLocation>
</comment>
<protein>
    <recommendedName>
        <fullName evidence="4">Ribosomal protein/NADH dehydrogenase domain-containing protein</fullName>
    </recommendedName>
</protein>
<dbReference type="SMART" id="SM00916">
    <property type="entry name" value="L51_S25_CI-B8"/>
    <property type="match status" value="1"/>
</dbReference>
<gene>
    <name evidence="5" type="ORF">FFLO_02393</name>
</gene>
<evidence type="ECO:0000313" key="5">
    <source>
        <dbReference type="EMBL" id="KAG7562208.1"/>
    </source>
</evidence>
<feature type="domain" description="Ribosomal protein/NADH dehydrogenase" evidence="4">
    <location>
        <begin position="41"/>
        <end position="141"/>
    </location>
</feature>
<reference evidence="5" key="1">
    <citation type="submission" date="2020-04" db="EMBL/GenBank/DDBJ databases">
        <title>Analysis of mating type loci in Filobasidium floriforme.</title>
        <authorList>
            <person name="Nowrousian M."/>
        </authorList>
    </citation>
    <scope>NUCLEOTIDE SEQUENCE</scope>
    <source>
        <strain evidence="5">CBS 6242</strain>
    </source>
</reference>
<keyword evidence="6" id="KW-1185">Reference proteome</keyword>
<dbReference type="Gene3D" id="3.40.30.10">
    <property type="entry name" value="Glutaredoxin"/>
    <property type="match status" value="1"/>
</dbReference>
<dbReference type="EMBL" id="JABELV010000037">
    <property type="protein sequence ID" value="KAG7562208.1"/>
    <property type="molecule type" value="Genomic_DNA"/>
</dbReference>
<feature type="compositionally biased region" description="Basic and acidic residues" evidence="3">
    <location>
        <begin position="70"/>
        <end position="107"/>
    </location>
</feature>
<proteinExistence type="predicted"/>
<feature type="region of interest" description="Disordered" evidence="3">
    <location>
        <begin position="70"/>
        <end position="110"/>
    </location>
</feature>
<dbReference type="GO" id="GO:0005739">
    <property type="term" value="C:mitochondrion"/>
    <property type="evidence" value="ECO:0007669"/>
    <property type="project" value="UniProtKB-SubCell"/>
</dbReference>
<sequence length="141" mass="15372">MTKQSLKKLPAAQAIQALRVGAGAETLPSSVRGVVLSYVANLEERGVKQFTSTTLPRLAYSNPTVRFHVDRKPSSRTKAKDPEIQERATKAAEEESKGSKEKAERRTPRMTIEFAEGTSKTIDLTGMKSSNILQAIQAAQA</sequence>
<dbReference type="Proteomes" id="UP000812966">
    <property type="component" value="Unassembled WGS sequence"/>
</dbReference>
<evidence type="ECO:0000256" key="1">
    <source>
        <dbReference type="ARBA" id="ARBA00004173"/>
    </source>
</evidence>
<keyword evidence="2" id="KW-0496">Mitochondrion</keyword>
<evidence type="ECO:0000313" key="6">
    <source>
        <dbReference type="Proteomes" id="UP000812966"/>
    </source>
</evidence>
<evidence type="ECO:0000259" key="4">
    <source>
        <dbReference type="SMART" id="SM00916"/>
    </source>
</evidence>
<evidence type="ECO:0000256" key="2">
    <source>
        <dbReference type="ARBA" id="ARBA00023128"/>
    </source>
</evidence>